<protein>
    <submittedName>
        <fullName evidence="1">Uncharacterized protein</fullName>
    </submittedName>
</protein>
<proteinExistence type="predicted"/>
<dbReference type="EMBL" id="JAPQKL010000001">
    <property type="protein sequence ID" value="KAJ5145825.1"/>
    <property type="molecule type" value="Genomic_DNA"/>
</dbReference>
<dbReference type="RefSeq" id="XP_056526299.1">
    <property type="nucleotide sequence ID" value="XM_056661133.1"/>
</dbReference>
<sequence>MVLSNSRKHSAGTTFAGFTFVTGMLLSSRPAEKPTAAFVSRLCEAISAPAYQGHIVYCLQDSHMVASRRKESVTLSPQLAEVNRRGHDLNVVWCAHTTPRPSLACNANSISISVYAARLLLVVGIFYTNFNEEDFIGCFRFTADILDYKNSSEQGKSYIRNIWANIATKIKF</sequence>
<organism evidence="1 2">
    <name type="scientific">Penicillium bovifimosum</name>
    <dbReference type="NCBI Taxonomy" id="126998"/>
    <lineage>
        <taxon>Eukaryota</taxon>
        <taxon>Fungi</taxon>
        <taxon>Dikarya</taxon>
        <taxon>Ascomycota</taxon>
        <taxon>Pezizomycotina</taxon>
        <taxon>Eurotiomycetes</taxon>
        <taxon>Eurotiomycetidae</taxon>
        <taxon>Eurotiales</taxon>
        <taxon>Aspergillaceae</taxon>
        <taxon>Penicillium</taxon>
    </lineage>
</organism>
<reference evidence="1" key="1">
    <citation type="submission" date="2022-11" db="EMBL/GenBank/DDBJ databases">
        <authorList>
            <person name="Petersen C."/>
        </authorList>
    </citation>
    <scope>NUCLEOTIDE SEQUENCE</scope>
    <source>
        <strain evidence="1">IBT 22155</strain>
    </source>
</reference>
<evidence type="ECO:0000313" key="2">
    <source>
        <dbReference type="Proteomes" id="UP001149079"/>
    </source>
</evidence>
<accession>A0A9W9LBE1</accession>
<reference evidence="1" key="2">
    <citation type="journal article" date="2023" name="IMA Fungus">
        <title>Comparative genomic study of the Penicillium genus elucidates a diverse pangenome and 15 lateral gene transfer events.</title>
        <authorList>
            <person name="Petersen C."/>
            <person name="Sorensen T."/>
            <person name="Nielsen M.R."/>
            <person name="Sondergaard T.E."/>
            <person name="Sorensen J.L."/>
            <person name="Fitzpatrick D.A."/>
            <person name="Frisvad J.C."/>
            <person name="Nielsen K.L."/>
        </authorList>
    </citation>
    <scope>NUCLEOTIDE SEQUENCE</scope>
    <source>
        <strain evidence="1">IBT 22155</strain>
    </source>
</reference>
<gene>
    <name evidence="1" type="ORF">N7515_000389</name>
</gene>
<dbReference type="Proteomes" id="UP001149079">
    <property type="component" value="Unassembled WGS sequence"/>
</dbReference>
<name>A0A9W9LBE1_9EURO</name>
<evidence type="ECO:0000313" key="1">
    <source>
        <dbReference type="EMBL" id="KAJ5145825.1"/>
    </source>
</evidence>
<keyword evidence="2" id="KW-1185">Reference proteome</keyword>
<dbReference type="OrthoDB" id="4525641at2759"/>
<comment type="caution">
    <text evidence="1">The sequence shown here is derived from an EMBL/GenBank/DDBJ whole genome shotgun (WGS) entry which is preliminary data.</text>
</comment>
<dbReference type="AlphaFoldDB" id="A0A9W9LBE1"/>
<dbReference type="GeneID" id="81400303"/>